<dbReference type="RefSeq" id="WP_106289843.1">
    <property type="nucleotide sequence ID" value="NZ_CAWNTC010000121.1"/>
</dbReference>
<evidence type="ECO:0000313" key="1">
    <source>
        <dbReference type="EMBL" id="PSB01680.1"/>
    </source>
</evidence>
<dbReference type="EMBL" id="PVWJ01000093">
    <property type="protein sequence ID" value="PSB01680.1"/>
    <property type="molecule type" value="Genomic_DNA"/>
</dbReference>
<comment type="caution">
    <text evidence="1">The sequence shown here is derived from an EMBL/GenBank/DDBJ whole genome shotgun (WGS) entry which is preliminary data.</text>
</comment>
<organism evidence="1 2">
    <name type="scientific">Merismopedia glauca CCAP 1448/3</name>
    <dbReference type="NCBI Taxonomy" id="1296344"/>
    <lineage>
        <taxon>Bacteria</taxon>
        <taxon>Bacillati</taxon>
        <taxon>Cyanobacteriota</taxon>
        <taxon>Cyanophyceae</taxon>
        <taxon>Synechococcales</taxon>
        <taxon>Merismopediaceae</taxon>
        <taxon>Merismopedia</taxon>
    </lineage>
</organism>
<accession>A0A2T1C081</accession>
<reference evidence="1 2" key="2">
    <citation type="submission" date="2018-03" db="EMBL/GenBank/DDBJ databases">
        <title>The ancient ancestry and fast evolution of plastids.</title>
        <authorList>
            <person name="Moore K.R."/>
            <person name="Magnabosco C."/>
            <person name="Momper L."/>
            <person name="Gold D.A."/>
            <person name="Bosak T."/>
            <person name="Fournier G.P."/>
        </authorList>
    </citation>
    <scope>NUCLEOTIDE SEQUENCE [LARGE SCALE GENOMIC DNA]</scope>
    <source>
        <strain evidence="1 2">CCAP 1448/3</strain>
    </source>
</reference>
<gene>
    <name evidence="1" type="ORF">C7B64_16980</name>
</gene>
<dbReference type="OrthoDB" id="483433at2"/>
<name>A0A2T1C081_9CYAN</name>
<dbReference type="Proteomes" id="UP000238762">
    <property type="component" value="Unassembled WGS sequence"/>
</dbReference>
<keyword evidence="2" id="KW-1185">Reference proteome</keyword>
<sequence>MIQALFELQNCSKNWNNGAFSTQGYSIETSGESEPTLNQYRQQRTFCCPNGEERLFEQHVKLRAYNWRIHFLPENPSKPLLVGYIGRHLPTVNYKT</sequence>
<dbReference type="AlphaFoldDB" id="A0A2T1C081"/>
<protein>
    <submittedName>
        <fullName evidence="1">Uncharacterized protein</fullName>
    </submittedName>
</protein>
<reference evidence="1 2" key="1">
    <citation type="submission" date="2018-02" db="EMBL/GenBank/DDBJ databases">
        <authorList>
            <person name="Cohen D.B."/>
            <person name="Kent A.D."/>
        </authorList>
    </citation>
    <scope>NUCLEOTIDE SEQUENCE [LARGE SCALE GENOMIC DNA]</scope>
    <source>
        <strain evidence="1 2">CCAP 1448/3</strain>
    </source>
</reference>
<proteinExistence type="predicted"/>
<evidence type="ECO:0000313" key="2">
    <source>
        <dbReference type="Proteomes" id="UP000238762"/>
    </source>
</evidence>